<dbReference type="Gene3D" id="3.20.20.370">
    <property type="entry name" value="Glycoside hydrolase/deacetylase"/>
    <property type="match status" value="1"/>
</dbReference>
<dbReference type="EMBL" id="JBIRWE010000011">
    <property type="protein sequence ID" value="MFI1966781.1"/>
    <property type="molecule type" value="Genomic_DNA"/>
</dbReference>
<keyword evidence="4" id="KW-1185">Reference proteome</keyword>
<evidence type="ECO:0000259" key="2">
    <source>
        <dbReference type="PROSITE" id="PS51677"/>
    </source>
</evidence>
<gene>
    <name evidence="3" type="ORF">ACH429_22155</name>
</gene>
<dbReference type="RefSeq" id="WP_398719271.1">
    <property type="nucleotide sequence ID" value="NZ_JBIRWE010000011.1"/>
</dbReference>
<evidence type="ECO:0000256" key="1">
    <source>
        <dbReference type="SAM" id="MobiDB-lite"/>
    </source>
</evidence>
<feature type="domain" description="NodB homology" evidence="2">
    <location>
        <begin position="186"/>
        <end position="362"/>
    </location>
</feature>
<proteinExistence type="predicted"/>
<dbReference type="InterPro" id="IPR050248">
    <property type="entry name" value="Polysacc_deacetylase_ArnD"/>
</dbReference>
<dbReference type="CDD" id="cd10917">
    <property type="entry name" value="CE4_NodB_like_6s_7s"/>
    <property type="match status" value="1"/>
</dbReference>
<organism evidence="3 4">
    <name type="scientific">Streptomyces pathocidini</name>
    <dbReference type="NCBI Taxonomy" id="1650571"/>
    <lineage>
        <taxon>Bacteria</taxon>
        <taxon>Bacillati</taxon>
        <taxon>Actinomycetota</taxon>
        <taxon>Actinomycetes</taxon>
        <taxon>Kitasatosporales</taxon>
        <taxon>Streptomycetaceae</taxon>
        <taxon>Streptomyces</taxon>
    </lineage>
</organism>
<dbReference type="Proteomes" id="UP001611548">
    <property type="component" value="Unassembled WGS sequence"/>
</dbReference>
<dbReference type="PANTHER" id="PTHR10587">
    <property type="entry name" value="GLYCOSYL TRANSFERASE-RELATED"/>
    <property type="match status" value="1"/>
</dbReference>
<dbReference type="InterPro" id="IPR002509">
    <property type="entry name" value="NODB_dom"/>
</dbReference>
<dbReference type="Pfam" id="PF01522">
    <property type="entry name" value="Polysacc_deac_1"/>
    <property type="match status" value="1"/>
</dbReference>
<accession>A0ABW7UY32</accession>
<feature type="region of interest" description="Disordered" evidence="1">
    <location>
        <begin position="84"/>
        <end position="113"/>
    </location>
</feature>
<dbReference type="SUPFAM" id="SSF88713">
    <property type="entry name" value="Glycoside hydrolase/deacetylase"/>
    <property type="match status" value="1"/>
</dbReference>
<dbReference type="PROSITE" id="PS51677">
    <property type="entry name" value="NODB"/>
    <property type="match status" value="1"/>
</dbReference>
<protein>
    <submittedName>
        <fullName evidence="3">Polysaccharide deacetylase family protein</fullName>
    </submittedName>
</protein>
<evidence type="ECO:0000313" key="4">
    <source>
        <dbReference type="Proteomes" id="UP001611548"/>
    </source>
</evidence>
<comment type="caution">
    <text evidence="3">The sequence shown here is derived from an EMBL/GenBank/DDBJ whole genome shotgun (WGS) entry which is preliminary data.</text>
</comment>
<evidence type="ECO:0000313" key="3">
    <source>
        <dbReference type="EMBL" id="MFI1966781.1"/>
    </source>
</evidence>
<dbReference type="PANTHER" id="PTHR10587:SF134">
    <property type="entry name" value="SECRETED PROTEIN"/>
    <property type="match status" value="1"/>
</dbReference>
<reference evidence="3 4" key="1">
    <citation type="submission" date="2024-10" db="EMBL/GenBank/DDBJ databases">
        <title>The Natural Products Discovery Center: Release of the First 8490 Sequenced Strains for Exploring Actinobacteria Biosynthetic Diversity.</title>
        <authorList>
            <person name="Kalkreuter E."/>
            <person name="Kautsar S.A."/>
            <person name="Yang D."/>
            <person name="Bader C.D."/>
            <person name="Teijaro C.N."/>
            <person name="Fluegel L."/>
            <person name="Davis C.M."/>
            <person name="Simpson J.R."/>
            <person name="Lauterbach L."/>
            <person name="Steele A.D."/>
            <person name="Gui C."/>
            <person name="Meng S."/>
            <person name="Li G."/>
            <person name="Viehrig K."/>
            <person name="Ye F."/>
            <person name="Su P."/>
            <person name="Kiefer A.F."/>
            <person name="Nichols A."/>
            <person name="Cepeda A.J."/>
            <person name="Yan W."/>
            <person name="Fan B."/>
            <person name="Jiang Y."/>
            <person name="Adhikari A."/>
            <person name="Zheng C.-J."/>
            <person name="Schuster L."/>
            <person name="Cowan T.M."/>
            <person name="Smanski M.J."/>
            <person name="Chevrette M.G."/>
            <person name="De Carvalho L.P.S."/>
            <person name="Shen B."/>
        </authorList>
    </citation>
    <scope>NUCLEOTIDE SEQUENCE [LARGE SCALE GENOMIC DNA]</scope>
    <source>
        <strain evidence="3 4">NPDC020327</strain>
    </source>
</reference>
<sequence length="368" mass="39981">MQLVRQAEKTARARRWGITVGAAGALVLIGVVGSAQHSDGSPSESERREAESALRLTTLGTLRAPVATFALEGRAATVRRVERDTVRDGVPGPGYDPARDAAPAGSSGAAYGVAPEDAFDSAGAQTSAQAQAEAARTATAWNWGLARVPLLPPPPPAVKPRLATPPGLSRGPGLPPVITRVPTQDRVVFLTIDDGAKKDPELLQMLRELDVPVSAFLTDELVRDDYGYYREMRRLGTAIHNHTLSHPNLRRLSAEQQHREICGQQDAIEREFGERTRIFRPPYGNYDADTLQVAASCGISVVPLWSEEAFPDRMDFGRGDGLLLPGDIILTHFRGRGQWRGEMPDVIRRVVDLATEQGFAVGRLEDYV</sequence>
<dbReference type="InterPro" id="IPR011330">
    <property type="entry name" value="Glyco_hydro/deAcase_b/a-brl"/>
</dbReference>
<feature type="compositionally biased region" description="Low complexity" evidence="1">
    <location>
        <begin position="100"/>
        <end position="110"/>
    </location>
</feature>
<name>A0ABW7UY32_9ACTN</name>